<dbReference type="OrthoDB" id="5471985at2"/>
<name>A0A5K7Z9S0_9BACT</name>
<dbReference type="RefSeq" id="WP_155306203.1">
    <property type="nucleotide sequence ID" value="NZ_AP021875.1"/>
</dbReference>
<sequence length="143" mass="17001">MEPVPCFHCATMFIPRNKKQYCCSRPECQKARKASWQRIKMKTDPDYRTAQKLSNQKWAAKIPGYWKTYRDKNPEKAERNRMLQTIRNRRRSANKKSNDNPIAKMDARINMDFQPVGQFWLVPLIAKMDATKVNIFTITDTWQ</sequence>
<dbReference type="Proteomes" id="UP000427769">
    <property type="component" value="Chromosome"/>
</dbReference>
<gene>
    <name evidence="1" type="ORF">DSCW_48820</name>
</gene>
<evidence type="ECO:0000313" key="1">
    <source>
        <dbReference type="EMBL" id="BBO77465.1"/>
    </source>
</evidence>
<evidence type="ECO:0000313" key="2">
    <source>
        <dbReference type="Proteomes" id="UP000427769"/>
    </source>
</evidence>
<organism evidence="1 2">
    <name type="scientific">Desulfosarcina widdelii</name>
    <dbReference type="NCBI Taxonomy" id="947919"/>
    <lineage>
        <taxon>Bacteria</taxon>
        <taxon>Pseudomonadati</taxon>
        <taxon>Thermodesulfobacteriota</taxon>
        <taxon>Desulfobacteria</taxon>
        <taxon>Desulfobacterales</taxon>
        <taxon>Desulfosarcinaceae</taxon>
        <taxon>Desulfosarcina</taxon>
    </lineage>
</organism>
<keyword evidence="2" id="KW-1185">Reference proteome</keyword>
<dbReference type="AlphaFoldDB" id="A0A5K7Z9S0"/>
<accession>A0A5K7Z9S0</accession>
<dbReference type="EMBL" id="AP021875">
    <property type="protein sequence ID" value="BBO77465.1"/>
    <property type="molecule type" value="Genomic_DNA"/>
</dbReference>
<reference evidence="1 2" key="1">
    <citation type="submission" date="2019-11" db="EMBL/GenBank/DDBJ databases">
        <title>Comparative genomics of hydrocarbon-degrading Desulfosarcina strains.</title>
        <authorList>
            <person name="Watanabe M."/>
            <person name="Kojima H."/>
            <person name="Fukui M."/>
        </authorList>
    </citation>
    <scope>NUCLEOTIDE SEQUENCE [LARGE SCALE GENOMIC DNA]</scope>
    <source>
        <strain evidence="1 2">PP31</strain>
    </source>
</reference>
<proteinExistence type="predicted"/>
<dbReference type="KEGG" id="dwd:DSCW_48820"/>
<protein>
    <submittedName>
        <fullName evidence="1">Uncharacterized protein</fullName>
    </submittedName>
</protein>